<evidence type="ECO:0000259" key="9">
    <source>
        <dbReference type="Pfam" id="PF00924"/>
    </source>
</evidence>
<dbReference type="Gene3D" id="3.30.70.100">
    <property type="match status" value="1"/>
</dbReference>
<dbReference type="SUPFAM" id="SSF82861">
    <property type="entry name" value="Mechanosensitive channel protein MscS (YggB), transmembrane region"/>
    <property type="match status" value="1"/>
</dbReference>
<reference evidence="12 13" key="1">
    <citation type="submission" date="2024-10" db="EMBL/GenBank/DDBJ databases">
        <authorList>
            <person name="Deangelis K."/>
            <person name="Huntemann M."/>
            <person name="Clum A."/>
            <person name="Wang J."/>
            <person name="Palaniappan K."/>
            <person name="Ritter S."/>
            <person name="Chen I.-M."/>
            <person name="Stamatis D."/>
            <person name="Reddy T."/>
            <person name="O'Malley R."/>
            <person name="Daum C."/>
            <person name="Ng V."/>
            <person name="Ivanova N."/>
            <person name="Kyrpides N."/>
            <person name="Woyke T."/>
        </authorList>
    </citation>
    <scope>NUCLEOTIDE SEQUENCE [LARGE SCALE GENOMIC DNA]</scope>
    <source>
        <strain evidence="12 13">GAS97</strain>
    </source>
</reference>
<feature type="domain" description="Mechanosensitive ion channel MscS" evidence="9">
    <location>
        <begin position="679"/>
        <end position="744"/>
    </location>
</feature>
<reference evidence="12 13" key="2">
    <citation type="submission" date="2024-11" db="EMBL/GenBank/DDBJ databases">
        <title>Using genomics to understand microbial adaptation to soil warming.</title>
        <authorList>
            <person name="Deangelis K.M. PhD."/>
        </authorList>
    </citation>
    <scope>NUCLEOTIDE SEQUENCE [LARGE SCALE GENOMIC DNA]</scope>
    <source>
        <strain evidence="12 13">GAS97</strain>
    </source>
</reference>
<evidence type="ECO:0000256" key="7">
    <source>
        <dbReference type="SAM" id="MobiDB-lite"/>
    </source>
</evidence>
<evidence type="ECO:0000256" key="8">
    <source>
        <dbReference type="SAM" id="Phobius"/>
    </source>
</evidence>
<dbReference type="Gene3D" id="2.30.30.60">
    <property type="match status" value="1"/>
</dbReference>
<evidence type="ECO:0000313" key="13">
    <source>
        <dbReference type="Proteomes" id="UP001620514"/>
    </source>
</evidence>
<dbReference type="SUPFAM" id="SSF82689">
    <property type="entry name" value="Mechanosensitive channel protein MscS (YggB), C-terminal domain"/>
    <property type="match status" value="1"/>
</dbReference>
<dbReference type="InterPro" id="IPR011066">
    <property type="entry name" value="MscS_channel_C_sf"/>
</dbReference>
<feature type="transmembrane region" description="Helical" evidence="8">
    <location>
        <begin position="661"/>
        <end position="680"/>
    </location>
</feature>
<gene>
    <name evidence="12" type="ORF">ABH943_007892</name>
</gene>
<dbReference type="InterPro" id="IPR006685">
    <property type="entry name" value="MscS_channel_2nd"/>
</dbReference>
<dbReference type="InterPro" id="IPR023408">
    <property type="entry name" value="MscS_beta-dom_sf"/>
</dbReference>
<dbReference type="SUPFAM" id="SSF50182">
    <property type="entry name" value="Sm-like ribonucleoproteins"/>
    <property type="match status" value="1"/>
</dbReference>
<feature type="transmembrane region" description="Helical" evidence="8">
    <location>
        <begin position="264"/>
        <end position="284"/>
    </location>
</feature>
<dbReference type="PANTHER" id="PTHR30347">
    <property type="entry name" value="POTASSIUM CHANNEL RELATED"/>
    <property type="match status" value="1"/>
</dbReference>
<feature type="domain" description="Mechanosensitive ion channel MscS C-terminal" evidence="11">
    <location>
        <begin position="758"/>
        <end position="834"/>
    </location>
</feature>
<dbReference type="Proteomes" id="UP001620514">
    <property type="component" value="Unassembled WGS sequence"/>
</dbReference>
<organism evidence="12 13">
    <name type="scientific">Caballeronia udeis</name>
    <dbReference type="NCBI Taxonomy" id="1232866"/>
    <lineage>
        <taxon>Bacteria</taxon>
        <taxon>Pseudomonadati</taxon>
        <taxon>Pseudomonadota</taxon>
        <taxon>Betaproteobacteria</taxon>
        <taxon>Burkholderiales</taxon>
        <taxon>Burkholderiaceae</taxon>
        <taxon>Caballeronia</taxon>
    </lineage>
</organism>
<feature type="region of interest" description="Disordered" evidence="7">
    <location>
        <begin position="65"/>
        <end position="87"/>
    </location>
</feature>
<feature type="transmembrane region" description="Helical" evidence="8">
    <location>
        <begin position="543"/>
        <end position="565"/>
    </location>
</feature>
<evidence type="ECO:0000259" key="11">
    <source>
        <dbReference type="Pfam" id="PF21082"/>
    </source>
</evidence>
<evidence type="ECO:0000256" key="3">
    <source>
        <dbReference type="ARBA" id="ARBA00022475"/>
    </source>
</evidence>
<keyword evidence="4 8" id="KW-0812">Transmembrane</keyword>
<sequence length="852" mass="90947">MPPIMASYSGHRKLSSGLHHVSRIILSMPLKFAFRVALIAALNLIPVALPLADATGVVKGSIPTASATTGSSTQAASNVGVPAPGSISHAGAEAELKRLQSAQDSIKQQASTATTFKQLSGFDDATKQLGEDTDKLIAALLPQRAQLQAQLGVLGPPPVAGATPEAPAVAEQRADLDTRKAQLDAELKQASDGKANLVNLTEQIARLGHGVLKNQLAFRSGSILGVQFWSPLLRPNPDDQERLRAFGEEVSPVLKAVWQPGQKAVTVLLLVLALVVWIVGRQLAERGMAYLCLHRVPEGRLRRSAFALSTTLATVLATAIAVQLVYYALTRHAELPPSLDELADALAKLAMTSALIAGLGRALLSTQHPTWRLPVIADPVALSMKPFVSWLAGLLLLSGALEQLNRTVDTSLQVTLFGRGVVSLVVVLTIGLSLLRSNRVRSALAAAGEPPEARSTFAGLIHAGVTLTIVVSFGALLIGYISIARFLTYELVWFDIVLCSLYLLTQITKDACESFFSAHHASGQAIKHLFGLGDMHLDQVSTILSGVGTSLLVLIAVFALFTGGFGTTPGDLLNSLLNAFGAERLHRLNIVPSHIQNAAIALVVGVYLLRSVRRWLDAELLPKSGMDPGMRMSLVTLFSNLGYVALVLLILSLLGVKWSDLAWIVSALSVGIGFGLQEIVKNFVSGLILLTERPVKVGDMISISGVEGDIRRINVRATEIQLSDRSTVIVPNSQLISQNLRNVTMGNSTQGVATLMLTFPLNTDPEQIRDILLGAYQENPAILDKPAPSVTFSQLTPDGITLSVTGYVSSPRISGSTKSELLFEILKRLRVAEITLSTPQMMMIQNMPHPGA</sequence>
<evidence type="ECO:0000256" key="2">
    <source>
        <dbReference type="ARBA" id="ARBA00008017"/>
    </source>
</evidence>
<dbReference type="Pfam" id="PF12607">
    <property type="entry name" value="DUF3772"/>
    <property type="match status" value="1"/>
</dbReference>
<keyword evidence="3" id="KW-1003">Cell membrane</keyword>
<keyword evidence="5 8" id="KW-1133">Transmembrane helix</keyword>
<evidence type="ECO:0000259" key="10">
    <source>
        <dbReference type="Pfam" id="PF12607"/>
    </source>
</evidence>
<evidence type="ECO:0000256" key="4">
    <source>
        <dbReference type="ARBA" id="ARBA00022692"/>
    </source>
</evidence>
<dbReference type="InterPro" id="IPR049278">
    <property type="entry name" value="MS_channel_C"/>
</dbReference>
<feature type="transmembrane region" description="Helical" evidence="8">
    <location>
        <begin position="486"/>
        <end position="504"/>
    </location>
</feature>
<dbReference type="InterPro" id="IPR011014">
    <property type="entry name" value="MscS_channel_TM-2"/>
</dbReference>
<feature type="transmembrane region" description="Helical" evidence="8">
    <location>
        <begin position="346"/>
        <end position="364"/>
    </location>
</feature>
<dbReference type="InterPro" id="IPR052702">
    <property type="entry name" value="MscS-like_channel"/>
</dbReference>
<dbReference type="Gene3D" id="1.10.287.1260">
    <property type="match status" value="1"/>
</dbReference>
<feature type="transmembrane region" description="Helical" evidence="8">
    <location>
        <begin position="416"/>
        <end position="435"/>
    </location>
</feature>
<dbReference type="PANTHER" id="PTHR30347:SF9">
    <property type="entry name" value="MINICONDUCTANCE MECHANOSENSITIVE CHANNEL MSCM"/>
    <property type="match status" value="1"/>
</dbReference>
<dbReference type="Pfam" id="PF00924">
    <property type="entry name" value="MS_channel_2nd"/>
    <property type="match status" value="1"/>
</dbReference>
<protein>
    <submittedName>
        <fullName evidence="12">Potassium efflux system protein</fullName>
    </submittedName>
</protein>
<evidence type="ECO:0000313" key="12">
    <source>
        <dbReference type="EMBL" id="MFK4447853.1"/>
    </source>
</evidence>
<name>A0ABW8MVU5_9BURK</name>
<evidence type="ECO:0000256" key="1">
    <source>
        <dbReference type="ARBA" id="ARBA00004651"/>
    </source>
</evidence>
<evidence type="ECO:0000256" key="6">
    <source>
        <dbReference type="ARBA" id="ARBA00023136"/>
    </source>
</evidence>
<proteinExistence type="inferred from homology"/>
<keyword evidence="6 8" id="KW-0472">Membrane</keyword>
<comment type="caution">
    <text evidence="12">The sequence shown here is derived from an EMBL/GenBank/DDBJ whole genome shotgun (WGS) entry which is preliminary data.</text>
</comment>
<dbReference type="InterPro" id="IPR010920">
    <property type="entry name" value="LSM_dom_sf"/>
</dbReference>
<feature type="domain" description="DUF3772" evidence="10">
    <location>
        <begin position="187"/>
        <end position="247"/>
    </location>
</feature>
<feature type="transmembrane region" description="Helical" evidence="8">
    <location>
        <begin position="305"/>
        <end position="326"/>
    </location>
</feature>
<accession>A0ABW8MVU5</accession>
<dbReference type="Pfam" id="PF21082">
    <property type="entry name" value="MS_channel_3rd"/>
    <property type="match status" value="1"/>
</dbReference>
<feature type="transmembrane region" description="Helical" evidence="8">
    <location>
        <begin position="633"/>
        <end position="655"/>
    </location>
</feature>
<dbReference type="InterPro" id="IPR022249">
    <property type="entry name" value="DUF3772"/>
</dbReference>
<comment type="similarity">
    <text evidence="2">Belongs to the MscS (TC 1.A.23) family.</text>
</comment>
<feature type="transmembrane region" description="Helical" evidence="8">
    <location>
        <begin position="456"/>
        <end position="480"/>
    </location>
</feature>
<dbReference type="EMBL" id="JBIYDN010000039">
    <property type="protein sequence ID" value="MFK4447853.1"/>
    <property type="molecule type" value="Genomic_DNA"/>
</dbReference>
<keyword evidence="13" id="KW-1185">Reference proteome</keyword>
<evidence type="ECO:0000256" key="5">
    <source>
        <dbReference type="ARBA" id="ARBA00022989"/>
    </source>
</evidence>
<feature type="transmembrane region" description="Helical" evidence="8">
    <location>
        <begin position="594"/>
        <end position="612"/>
    </location>
</feature>
<comment type="subcellular location">
    <subcellularLocation>
        <location evidence="1">Cell membrane</location>
        <topology evidence="1">Multi-pass membrane protein</topology>
    </subcellularLocation>
</comment>
<feature type="compositionally biased region" description="Low complexity" evidence="7">
    <location>
        <begin position="65"/>
        <end position="77"/>
    </location>
</feature>